<evidence type="ECO:0000313" key="3">
    <source>
        <dbReference type="Proteomes" id="UP000420635"/>
    </source>
</evidence>
<dbReference type="RefSeq" id="WP_153083494.1">
    <property type="nucleotide sequence ID" value="NZ_VZAS01000100.1"/>
</dbReference>
<protein>
    <submittedName>
        <fullName evidence="2">Uncharacterized protein</fullName>
    </submittedName>
</protein>
<name>A0A646HMD9_9BACT</name>
<dbReference type="Proteomes" id="UP000480425">
    <property type="component" value="Unassembled WGS sequence"/>
</dbReference>
<evidence type="ECO:0000313" key="4">
    <source>
        <dbReference type="Proteomes" id="UP000480425"/>
    </source>
</evidence>
<accession>A0A646HMD9</accession>
<dbReference type="AlphaFoldDB" id="A0A646HMD9"/>
<sequence length="59" mass="6489">MAQSFAVTVTNAKHVSMACAVINNGKPTGNTLFRMEGGRMSILTKTSRRRTSFEGYSYL</sequence>
<evidence type="ECO:0000313" key="1">
    <source>
        <dbReference type="EMBL" id="MQN80198.1"/>
    </source>
</evidence>
<dbReference type="Proteomes" id="UP000420635">
    <property type="component" value="Unassembled WGS sequence"/>
</dbReference>
<dbReference type="OrthoDB" id="9869530at2"/>
<reference evidence="2" key="2">
    <citation type="submission" date="2022-12" db="EMBL/GenBank/DDBJ databases">
        <title>Distinct polysaccharide growth profiles of human intestinal Prevotella copri isolates.</title>
        <authorList>
            <person name="Fehlner-Peach H."/>
            <person name="Magnabosco C."/>
            <person name="Raghavan V."/>
            <person name="Scher J.U."/>
            <person name="Tett A."/>
            <person name="Cox L.M."/>
            <person name="Gottsegen C."/>
            <person name="Watters A."/>
            <person name="Wiltshire- Gordon J.D."/>
            <person name="Segata N."/>
            <person name="Bonneau R."/>
            <person name="Littman D.R."/>
        </authorList>
    </citation>
    <scope>NUCLEOTIDE SEQUENCE</scope>
    <source>
        <strain evidence="2">IP54</strain>
    </source>
</reference>
<dbReference type="EMBL" id="VZCB01000043">
    <property type="protein sequence ID" value="MQN80198.1"/>
    <property type="molecule type" value="Genomic_DNA"/>
</dbReference>
<comment type="caution">
    <text evidence="2">The sequence shown here is derived from an EMBL/GenBank/DDBJ whole genome shotgun (WGS) entry which is preliminary data.</text>
</comment>
<dbReference type="EMBL" id="VZBQ01000160">
    <property type="protein sequence ID" value="MQN91172.1"/>
    <property type="molecule type" value="Genomic_DNA"/>
</dbReference>
<evidence type="ECO:0000313" key="2">
    <source>
        <dbReference type="EMBL" id="MQN91172.1"/>
    </source>
</evidence>
<gene>
    <name evidence="2" type="ORF">F7D59_15265</name>
    <name evidence="1" type="ORF">F7D73_04355</name>
</gene>
<organism evidence="2 3">
    <name type="scientific">Segatella copri</name>
    <dbReference type="NCBI Taxonomy" id="165179"/>
    <lineage>
        <taxon>Bacteria</taxon>
        <taxon>Pseudomonadati</taxon>
        <taxon>Bacteroidota</taxon>
        <taxon>Bacteroidia</taxon>
        <taxon>Bacteroidales</taxon>
        <taxon>Prevotellaceae</taxon>
        <taxon>Segatella</taxon>
    </lineage>
</organism>
<proteinExistence type="predicted"/>
<reference evidence="3 4" key="1">
    <citation type="submission" date="2019-09" db="EMBL/GenBank/DDBJ databases">
        <title>Distinct polysaccharide growth profiles of human intestinal Prevotella copri isolates.</title>
        <authorList>
            <person name="Fehlner-Peach H."/>
            <person name="Magnabosco C."/>
            <person name="Raghavan V."/>
            <person name="Scher J.U."/>
            <person name="Tett A."/>
            <person name="Cox L.M."/>
            <person name="Gottsegen C."/>
            <person name="Watters A."/>
            <person name="Wiltshire- Gordon J.D."/>
            <person name="Segata N."/>
            <person name="Bonneau R."/>
            <person name="Littman D.R."/>
        </authorList>
    </citation>
    <scope>NUCLEOTIDE SEQUENCE [LARGE SCALE GENOMIC DNA]</scope>
    <source>
        <strain evidence="4">iA622</strain>
        <strain evidence="1">IA622</strain>
        <strain evidence="3">iP54</strain>
    </source>
</reference>